<dbReference type="Proteomes" id="UP001596425">
    <property type="component" value="Unassembled WGS sequence"/>
</dbReference>
<reference evidence="2" key="1">
    <citation type="journal article" date="2019" name="Int. J. Syst. Evol. Microbiol.">
        <title>The Global Catalogue of Microorganisms (GCM) 10K type strain sequencing project: providing services to taxonomists for standard genome sequencing and annotation.</title>
        <authorList>
            <consortium name="The Broad Institute Genomics Platform"/>
            <consortium name="The Broad Institute Genome Sequencing Center for Infectious Disease"/>
            <person name="Wu L."/>
            <person name="Ma J."/>
        </authorList>
    </citation>
    <scope>NUCLEOTIDE SEQUENCE [LARGE SCALE GENOMIC DNA]</scope>
    <source>
        <strain evidence="2">CGMCC 1.13718</strain>
    </source>
</reference>
<evidence type="ECO:0000313" key="2">
    <source>
        <dbReference type="Proteomes" id="UP001596425"/>
    </source>
</evidence>
<dbReference type="RefSeq" id="WP_193190228.1">
    <property type="nucleotide sequence ID" value="NZ_JACZFR010000012.1"/>
</dbReference>
<name>A0ABW1YRJ5_9GAMM</name>
<accession>A0ABW1YRJ5</accession>
<keyword evidence="2" id="KW-1185">Reference proteome</keyword>
<dbReference type="EMBL" id="JBHSVR010000001">
    <property type="protein sequence ID" value="MFC6634030.1"/>
    <property type="molecule type" value="Genomic_DNA"/>
</dbReference>
<organism evidence="1 2">
    <name type="scientific">Microbulbifer taiwanensis</name>
    <dbReference type="NCBI Taxonomy" id="986746"/>
    <lineage>
        <taxon>Bacteria</taxon>
        <taxon>Pseudomonadati</taxon>
        <taxon>Pseudomonadota</taxon>
        <taxon>Gammaproteobacteria</taxon>
        <taxon>Cellvibrionales</taxon>
        <taxon>Microbulbiferaceae</taxon>
        <taxon>Microbulbifer</taxon>
    </lineage>
</organism>
<sequence length="70" mass="8233">MELSEQQAKSGVDVVKRKIWKRVSNIIAIAAKPEEDRTEDEKLILEKVNNFERPDNLPFKSFSEWMEGQR</sequence>
<gene>
    <name evidence="1" type="ORF">ACFQBM_12090</name>
</gene>
<comment type="caution">
    <text evidence="1">The sequence shown here is derived from an EMBL/GenBank/DDBJ whole genome shotgun (WGS) entry which is preliminary data.</text>
</comment>
<proteinExistence type="predicted"/>
<protein>
    <submittedName>
        <fullName evidence="1">Uncharacterized protein</fullName>
    </submittedName>
</protein>
<evidence type="ECO:0000313" key="1">
    <source>
        <dbReference type="EMBL" id="MFC6634030.1"/>
    </source>
</evidence>